<feature type="region of interest" description="Disordered" evidence="1">
    <location>
        <begin position="41"/>
        <end position="70"/>
    </location>
</feature>
<reference evidence="2 3" key="1">
    <citation type="submission" date="2024-10" db="EMBL/GenBank/DDBJ databases">
        <title>The Natural Products Discovery Center: Release of the First 8490 Sequenced Strains for Exploring Actinobacteria Biosynthetic Diversity.</title>
        <authorList>
            <person name="Kalkreuter E."/>
            <person name="Kautsar S.A."/>
            <person name="Yang D."/>
            <person name="Bader C.D."/>
            <person name="Teijaro C.N."/>
            <person name="Fluegel L."/>
            <person name="Davis C.M."/>
            <person name="Simpson J.R."/>
            <person name="Lauterbach L."/>
            <person name="Steele A.D."/>
            <person name="Gui C."/>
            <person name="Meng S."/>
            <person name="Li G."/>
            <person name="Viehrig K."/>
            <person name="Ye F."/>
            <person name="Su P."/>
            <person name="Kiefer A.F."/>
            <person name="Nichols A."/>
            <person name="Cepeda A.J."/>
            <person name="Yan W."/>
            <person name="Fan B."/>
            <person name="Jiang Y."/>
            <person name="Adhikari A."/>
            <person name="Zheng C.-J."/>
            <person name="Schuster L."/>
            <person name="Cowan T.M."/>
            <person name="Smanski M.J."/>
            <person name="Chevrette M.G."/>
            <person name="De Carvalho L.P.S."/>
            <person name="Shen B."/>
        </authorList>
    </citation>
    <scope>NUCLEOTIDE SEQUENCE [LARGE SCALE GENOMIC DNA]</scope>
    <source>
        <strain evidence="2 3">NPDC002593</strain>
    </source>
</reference>
<keyword evidence="3" id="KW-1185">Reference proteome</keyword>
<accession>A0ABW6RZQ8</accession>
<evidence type="ECO:0000256" key="1">
    <source>
        <dbReference type="SAM" id="MobiDB-lite"/>
    </source>
</evidence>
<evidence type="ECO:0000313" key="2">
    <source>
        <dbReference type="EMBL" id="MFF3568700.1"/>
    </source>
</evidence>
<name>A0ABW6RZQ8_9NOCA</name>
<proteinExistence type="predicted"/>
<sequence length="83" mass="9160">MAFRDAVRVSGMVGQPGGVAYPDGRAHSRHQRLEVEMTSPLWQCPGKSGDRLGIGTNDIRPDNDGKRRPMEFMPEIPASEILI</sequence>
<organism evidence="2 3">
    <name type="scientific">Nocardia jiangxiensis</name>
    <dbReference type="NCBI Taxonomy" id="282685"/>
    <lineage>
        <taxon>Bacteria</taxon>
        <taxon>Bacillati</taxon>
        <taxon>Actinomycetota</taxon>
        <taxon>Actinomycetes</taxon>
        <taxon>Mycobacteriales</taxon>
        <taxon>Nocardiaceae</taxon>
        <taxon>Nocardia</taxon>
    </lineage>
</organism>
<gene>
    <name evidence="2" type="ORF">ACFYXQ_13095</name>
</gene>
<dbReference type="Proteomes" id="UP001601992">
    <property type="component" value="Unassembled WGS sequence"/>
</dbReference>
<protein>
    <submittedName>
        <fullName evidence="2">Uncharacterized protein</fullName>
    </submittedName>
</protein>
<feature type="compositionally biased region" description="Basic and acidic residues" evidence="1">
    <location>
        <begin position="59"/>
        <end position="70"/>
    </location>
</feature>
<evidence type="ECO:0000313" key="3">
    <source>
        <dbReference type="Proteomes" id="UP001601992"/>
    </source>
</evidence>
<dbReference type="EMBL" id="JBIAQY010000004">
    <property type="protein sequence ID" value="MFF3568700.1"/>
    <property type="molecule type" value="Genomic_DNA"/>
</dbReference>
<comment type="caution">
    <text evidence="2">The sequence shown here is derived from an EMBL/GenBank/DDBJ whole genome shotgun (WGS) entry which is preliminary data.</text>
</comment>
<dbReference type="RefSeq" id="WP_157186298.1">
    <property type="nucleotide sequence ID" value="NZ_JBIAQY010000004.1"/>
</dbReference>